<feature type="region of interest" description="Disordered" evidence="5">
    <location>
        <begin position="103"/>
        <end position="151"/>
    </location>
</feature>
<evidence type="ECO:0000256" key="3">
    <source>
        <dbReference type="ARBA" id="ARBA00023186"/>
    </source>
</evidence>
<dbReference type="Pfam" id="PF18265">
    <property type="entry name" value="Nas2_N"/>
    <property type="match status" value="1"/>
</dbReference>
<dbReference type="Pfam" id="PF17820">
    <property type="entry name" value="PDZ_6"/>
    <property type="match status" value="1"/>
</dbReference>
<feature type="domain" description="PDZ" evidence="6">
    <location>
        <begin position="155"/>
        <end position="234"/>
    </location>
</feature>
<evidence type="ECO:0000256" key="4">
    <source>
        <dbReference type="ARBA" id="ARBA00030007"/>
    </source>
</evidence>
<dbReference type="InterPro" id="IPR035269">
    <property type="entry name" value="PSMD9"/>
</dbReference>
<dbReference type="SUPFAM" id="SSF50156">
    <property type="entry name" value="PDZ domain-like"/>
    <property type="match status" value="1"/>
</dbReference>
<dbReference type="Gene3D" id="6.10.140.1710">
    <property type="match status" value="1"/>
</dbReference>
<dbReference type="InterPro" id="IPR041489">
    <property type="entry name" value="PDZ_6"/>
</dbReference>
<feature type="compositionally biased region" description="Low complexity" evidence="5">
    <location>
        <begin position="113"/>
        <end position="123"/>
    </location>
</feature>
<comment type="similarity">
    <text evidence="1">Belongs to the proteasome subunit p27 family.</text>
</comment>
<dbReference type="Gene3D" id="2.30.42.10">
    <property type="match status" value="1"/>
</dbReference>
<name>A0ABQ7Q851_PLUXY</name>
<organism evidence="7 8">
    <name type="scientific">Plutella xylostella</name>
    <name type="common">Diamondback moth</name>
    <name type="synonym">Plutella maculipennis</name>
    <dbReference type="NCBI Taxonomy" id="51655"/>
    <lineage>
        <taxon>Eukaryota</taxon>
        <taxon>Metazoa</taxon>
        <taxon>Ecdysozoa</taxon>
        <taxon>Arthropoda</taxon>
        <taxon>Hexapoda</taxon>
        <taxon>Insecta</taxon>
        <taxon>Pterygota</taxon>
        <taxon>Neoptera</taxon>
        <taxon>Endopterygota</taxon>
        <taxon>Lepidoptera</taxon>
        <taxon>Glossata</taxon>
        <taxon>Ditrysia</taxon>
        <taxon>Yponomeutoidea</taxon>
        <taxon>Plutellidae</taxon>
        <taxon>Plutella</taxon>
    </lineage>
</organism>
<dbReference type="InterPro" id="IPR040815">
    <property type="entry name" value="Nas2_N"/>
</dbReference>
<accession>A0ABQ7Q851</accession>
<dbReference type="PANTHER" id="PTHR12651:SF1">
    <property type="entry name" value="26S PROTEASOME NON-ATPASE REGULATORY SUBUNIT 9"/>
    <property type="match status" value="1"/>
</dbReference>
<feature type="compositionally biased region" description="Polar residues" evidence="5">
    <location>
        <begin position="129"/>
        <end position="145"/>
    </location>
</feature>
<dbReference type="InterPro" id="IPR001478">
    <property type="entry name" value="PDZ"/>
</dbReference>
<evidence type="ECO:0000256" key="5">
    <source>
        <dbReference type="SAM" id="MobiDB-lite"/>
    </source>
</evidence>
<keyword evidence="8" id="KW-1185">Reference proteome</keyword>
<protein>
    <recommendedName>
        <fullName evidence="2">26S proteasome non-ATPase regulatory subunit 9</fullName>
    </recommendedName>
    <alternativeName>
        <fullName evidence="4">26S proteasome regulatory subunit p27</fullName>
    </alternativeName>
</protein>
<dbReference type="EMBL" id="JAHIBW010000020">
    <property type="protein sequence ID" value="KAG7301053.1"/>
    <property type="molecule type" value="Genomic_DNA"/>
</dbReference>
<evidence type="ECO:0000256" key="2">
    <source>
        <dbReference type="ARBA" id="ARBA00014937"/>
    </source>
</evidence>
<evidence type="ECO:0000313" key="7">
    <source>
        <dbReference type="EMBL" id="KAG7301053.1"/>
    </source>
</evidence>
<gene>
    <name evidence="7" type="ORF">JYU34_015428</name>
</gene>
<evidence type="ECO:0000256" key="1">
    <source>
        <dbReference type="ARBA" id="ARBA00005256"/>
    </source>
</evidence>
<evidence type="ECO:0000259" key="6">
    <source>
        <dbReference type="SMART" id="SM00228"/>
    </source>
</evidence>
<proteinExistence type="inferred from homology"/>
<sequence>MVGYNAEGPERDTLVVYMEEKDRIERELVDLNRVLARNQVGMTDPLVDAEGFPRSDIDVYQVRNARHRIICLKNDLKEVMKHIERGLHAMHAAFMGPYGEGPSNGQAAGGSASGAASSSRANGHVPNGHATNGHATNGHATNGHATNGHDGVDDERVALVVAGTRDMQVADRAFLKVNMVSSGSPADTAGIRVGDEVVQFGSVTSVNFDNLSQIAGVVHHCVGSRVDIRLRRGDEIVTVSLIPGPWAGRGLLGCNVVPV</sequence>
<reference evidence="7 8" key="1">
    <citation type="submission" date="2021-06" db="EMBL/GenBank/DDBJ databases">
        <title>A haploid diamondback moth (Plutella xylostella L.) genome assembly resolves 31 chromosomes and identifies a diamide resistance mutation.</title>
        <authorList>
            <person name="Ward C.M."/>
            <person name="Perry K.D."/>
            <person name="Baker G."/>
            <person name="Powis K."/>
            <person name="Heckel D.G."/>
            <person name="Baxter S.W."/>
        </authorList>
    </citation>
    <scope>NUCLEOTIDE SEQUENCE [LARGE SCALE GENOMIC DNA]</scope>
    <source>
        <strain evidence="7 8">LV</strain>
        <tissue evidence="7">Single pupa</tissue>
    </source>
</reference>
<keyword evidence="3" id="KW-0143">Chaperone</keyword>
<comment type="caution">
    <text evidence="7">The sequence shown here is derived from an EMBL/GenBank/DDBJ whole genome shotgun (WGS) entry which is preliminary data.</text>
</comment>
<dbReference type="Proteomes" id="UP000823941">
    <property type="component" value="Chromosome 20"/>
</dbReference>
<dbReference type="PANTHER" id="PTHR12651">
    <property type="entry name" value="26S PROTEASOME NON-ATPASE REGULATORY SUBUNIT 9"/>
    <property type="match status" value="1"/>
</dbReference>
<dbReference type="InterPro" id="IPR036034">
    <property type="entry name" value="PDZ_sf"/>
</dbReference>
<evidence type="ECO:0000313" key="8">
    <source>
        <dbReference type="Proteomes" id="UP000823941"/>
    </source>
</evidence>
<dbReference type="SMART" id="SM00228">
    <property type="entry name" value="PDZ"/>
    <property type="match status" value="1"/>
</dbReference>